<name>A0ABT1JKW1_ACTCY</name>
<gene>
    <name evidence="2" type="ORF">G443_003427</name>
</gene>
<organism evidence="2 3">
    <name type="scientific">Actinoalloteichus caeruleus DSM 43889</name>
    <dbReference type="NCBI Taxonomy" id="1120930"/>
    <lineage>
        <taxon>Bacteria</taxon>
        <taxon>Bacillati</taxon>
        <taxon>Actinomycetota</taxon>
        <taxon>Actinomycetes</taxon>
        <taxon>Pseudonocardiales</taxon>
        <taxon>Pseudonocardiaceae</taxon>
        <taxon>Actinoalloteichus</taxon>
        <taxon>Actinoalloteichus cyanogriseus</taxon>
    </lineage>
</organism>
<dbReference type="InterPro" id="IPR005198">
    <property type="entry name" value="Glyco_hydro_76"/>
</dbReference>
<dbReference type="Pfam" id="PF03663">
    <property type="entry name" value="Glyco_hydro_76"/>
    <property type="match status" value="1"/>
</dbReference>
<dbReference type="PANTHER" id="PTHR47791">
    <property type="entry name" value="MEIOTICALLY UP-REGULATED GENE 191 PROTEIN"/>
    <property type="match status" value="1"/>
</dbReference>
<reference evidence="2 3" key="1">
    <citation type="submission" date="2022-06" db="EMBL/GenBank/DDBJ databases">
        <title>Genomic Encyclopedia of Type Strains, Phase I: the one thousand microbial genomes (KMG-I) project.</title>
        <authorList>
            <person name="Kyrpides N."/>
        </authorList>
    </citation>
    <scope>NUCLEOTIDE SEQUENCE [LARGE SCALE GENOMIC DNA]</scope>
    <source>
        <strain evidence="2 3">DSM 43889</strain>
    </source>
</reference>
<keyword evidence="3" id="KW-1185">Reference proteome</keyword>
<dbReference type="InterPro" id="IPR008928">
    <property type="entry name" value="6-hairpin_glycosidase_sf"/>
</dbReference>
<dbReference type="EMBL" id="AUBJ02000001">
    <property type="protein sequence ID" value="MCP2333157.1"/>
    <property type="molecule type" value="Genomic_DNA"/>
</dbReference>
<dbReference type="InterPro" id="IPR053169">
    <property type="entry name" value="MUG_Protein"/>
</dbReference>
<evidence type="ECO:0000313" key="2">
    <source>
        <dbReference type="EMBL" id="MCP2333157.1"/>
    </source>
</evidence>
<accession>A0ABT1JKW1</accession>
<dbReference type="SUPFAM" id="SSF48208">
    <property type="entry name" value="Six-hairpin glycosidases"/>
    <property type="match status" value="1"/>
</dbReference>
<dbReference type="Proteomes" id="UP000791080">
    <property type="component" value="Unassembled WGS sequence"/>
</dbReference>
<feature type="region of interest" description="Disordered" evidence="1">
    <location>
        <begin position="340"/>
        <end position="367"/>
    </location>
</feature>
<dbReference type="Gene3D" id="1.50.10.20">
    <property type="match status" value="1"/>
</dbReference>
<protein>
    <submittedName>
        <fullName evidence="2">Alpha-1,6-mannanase, GH76 family</fullName>
    </submittedName>
</protein>
<evidence type="ECO:0000313" key="3">
    <source>
        <dbReference type="Proteomes" id="UP000791080"/>
    </source>
</evidence>
<proteinExistence type="predicted"/>
<comment type="caution">
    <text evidence="2">The sequence shown here is derived from an EMBL/GenBank/DDBJ whole genome shotgun (WGS) entry which is preliminary data.</text>
</comment>
<evidence type="ECO:0000256" key="1">
    <source>
        <dbReference type="SAM" id="MobiDB-lite"/>
    </source>
</evidence>
<dbReference type="PANTHER" id="PTHR47791:SF3">
    <property type="entry name" value="MEIOTICALLY UP-REGULATED GENE 191 PROTEIN"/>
    <property type="match status" value="1"/>
</dbReference>
<sequence length="399" mass="43800">MRMTEELLPTRRRVWAARAEVAERAVRQRHLRGVWGLPGTLIGLASWPPSAALRLGVGPWNYWWQAHLIDCLVDAELRDPSRARRTALNRLVRGVVLRNLGWTNDYYDDMAWLGLALHRAGEVTGERHQHALRAVEAELRAAWTRHGGGGIWWRRHARYHDDFKNTPANGPAAILHARLGTDAPGHGLERAVAIAEWLETTLVDPVTGLVWDGARVDYRGGVRRVVRRVYTYCQGVYLGAALELASATGEQRWWLRARRTVDAVATRLVTSSGALRTHGGGDGGLFSGILARYLALAVARLPPADVGSRALAAELVLASAEAVWRNRRVVDSGPLFPADWNRPARVPPRPPALSERPRGGEGAVSPDVIPERDLSVQLGAWMVLEAAASVERSGVSASG</sequence>